<dbReference type="EMBL" id="OX395126">
    <property type="protein sequence ID" value="CAI5763729.1"/>
    <property type="molecule type" value="Genomic_DNA"/>
</dbReference>
<accession>A0AA35JR44</accession>
<dbReference type="Proteomes" id="UP001178461">
    <property type="component" value="Chromosome 1"/>
</dbReference>
<proteinExistence type="predicted"/>
<evidence type="ECO:0000313" key="1">
    <source>
        <dbReference type="EMBL" id="CAI5763729.1"/>
    </source>
</evidence>
<protein>
    <submittedName>
        <fullName evidence="1">Uncharacterized protein</fullName>
    </submittedName>
</protein>
<name>A0AA35JR44_9SAUR</name>
<gene>
    <name evidence="1" type="ORF">PODLI_1B013069</name>
</gene>
<dbReference type="AlphaFoldDB" id="A0AA35JR44"/>
<sequence>MSFIVLCSHSCPCELRVAFIAFSASAEKTFICAIRLHFPLFTLASTQNLLQSLGGCGDCGRREKNVKFCYVSRSPFVQCWIPPQVSHTFIEIHVLNRTSSCAYIHKSISDFHPHCGVLPYSPHSLPSAVIFHWLLILTHPKR</sequence>
<reference evidence="1" key="1">
    <citation type="submission" date="2022-12" db="EMBL/GenBank/DDBJ databases">
        <authorList>
            <person name="Alioto T."/>
            <person name="Alioto T."/>
            <person name="Gomez Garrido J."/>
        </authorList>
    </citation>
    <scope>NUCLEOTIDE SEQUENCE</scope>
</reference>
<keyword evidence="2" id="KW-1185">Reference proteome</keyword>
<organism evidence="1 2">
    <name type="scientific">Podarcis lilfordi</name>
    <name type="common">Lilford's wall lizard</name>
    <dbReference type="NCBI Taxonomy" id="74358"/>
    <lineage>
        <taxon>Eukaryota</taxon>
        <taxon>Metazoa</taxon>
        <taxon>Chordata</taxon>
        <taxon>Craniata</taxon>
        <taxon>Vertebrata</taxon>
        <taxon>Euteleostomi</taxon>
        <taxon>Lepidosauria</taxon>
        <taxon>Squamata</taxon>
        <taxon>Bifurcata</taxon>
        <taxon>Unidentata</taxon>
        <taxon>Episquamata</taxon>
        <taxon>Laterata</taxon>
        <taxon>Lacertibaenia</taxon>
        <taxon>Lacertidae</taxon>
        <taxon>Podarcis</taxon>
    </lineage>
</organism>
<evidence type="ECO:0000313" key="2">
    <source>
        <dbReference type="Proteomes" id="UP001178461"/>
    </source>
</evidence>